<reference evidence="1 2" key="1">
    <citation type="submission" date="2019-07" db="EMBL/GenBank/DDBJ databases">
        <title>Insights of Desulfuromonas acetexigens electromicrobiology.</title>
        <authorList>
            <person name="Katuri K."/>
            <person name="Sapireddy V."/>
            <person name="Shaw D.R."/>
            <person name="Saikaly P."/>
        </authorList>
    </citation>
    <scope>NUCLEOTIDE SEQUENCE [LARGE SCALE GENOMIC DNA]</scope>
    <source>
        <strain evidence="1 2">2873</strain>
    </source>
</reference>
<name>A0A550J3E8_9BACT</name>
<protein>
    <submittedName>
        <fullName evidence="1">Uncharacterized protein</fullName>
    </submittedName>
</protein>
<comment type="caution">
    <text evidence="1">The sequence shown here is derived from an EMBL/GenBank/DDBJ whole genome shotgun (WGS) entry which is preliminary data.</text>
</comment>
<dbReference type="Proteomes" id="UP000317155">
    <property type="component" value="Unassembled WGS sequence"/>
</dbReference>
<proteinExistence type="predicted"/>
<dbReference type="RefSeq" id="WP_140396630.1">
    <property type="nucleotide sequence ID" value="NZ_FOJJ01000018.1"/>
</dbReference>
<accession>A0A550J3E8</accession>
<sequence length="64" mass="7374">MAGKLLLFSAGYLRAALWAWRAAADIQNTKNWRFGNFRTIETLNRKTPFKTLQKAFKESIEQGP</sequence>
<dbReference type="AlphaFoldDB" id="A0A550J3E8"/>
<dbReference type="EMBL" id="VJVV01000025">
    <property type="protein sequence ID" value="TRO77756.1"/>
    <property type="molecule type" value="Genomic_DNA"/>
</dbReference>
<organism evidence="1 2">
    <name type="scientific">Trichloromonas acetexigens</name>
    <dbReference type="NCBI Taxonomy" id="38815"/>
    <lineage>
        <taxon>Bacteria</taxon>
        <taxon>Pseudomonadati</taxon>
        <taxon>Thermodesulfobacteriota</taxon>
        <taxon>Desulfuromonadia</taxon>
        <taxon>Desulfuromonadales</taxon>
        <taxon>Trichloromonadaceae</taxon>
        <taxon>Trichloromonas</taxon>
    </lineage>
</organism>
<keyword evidence="2" id="KW-1185">Reference proteome</keyword>
<evidence type="ECO:0000313" key="2">
    <source>
        <dbReference type="Proteomes" id="UP000317155"/>
    </source>
</evidence>
<gene>
    <name evidence="1" type="ORF">FL622_17075</name>
</gene>
<evidence type="ECO:0000313" key="1">
    <source>
        <dbReference type="EMBL" id="TRO77756.1"/>
    </source>
</evidence>